<keyword evidence="4" id="KW-1185">Reference proteome</keyword>
<evidence type="ECO:0000256" key="1">
    <source>
        <dbReference type="SAM" id="MobiDB-lite"/>
    </source>
</evidence>
<gene>
    <name evidence="3" type="ORF">GCM10010307_19710</name>
</gene>
<evidence type="ECO:0000259" key="2">
    <source>
        <dbReference type="Pfam" id="PF13577"/>
    </source>
</evidence>
<organism evidence="3 4">
    <name type="scientific">Streptomyces vastus</name>
    <dbReference type="NCBI Taxonomy" id="285451"/>
    <lineage>
        <taxon>Bacteria</taxon>
        <taxon>Bacillati</taxon>
        <taxon>Actinomycetota</taxon>
        <taxon>Actinomycetes</taxon>
        <taxon>Kitasatosporales</taxon>
        <taxon>Streptomycetaceae</taxon>
        <taxon>Streptomyces</taxon>
    </lineage>
</organism>
<dbReference type="InterPro" id="IPR037401">
    <property type="entry name" value="SnoaL-like"/>
</dbReference>
<feature type="domain" description="SnoaL-like" evidence="2">
    <location>
        <begin position="138"/>
        <end position="268"/>
    </location>
</feature>
<reference evidence="3 4" key="1">
    <citation type="journal article" date="2019" name="Int. J. Syst. Evol. Microbiol.">
        <title>The Global Catalogue of Microorganisms (GCM) 10K type strain sequencing project: providing services to taxonomists for standard genome sequencing and annotation.</title>
        <authorList>
            <consortium name="The Broad Institute Genomics Platform"/>
            <consortium name="The Broad Institute Genome Sequencing Center for Infectious Disease"/>
            <person name="Wu L."/>
            <person name="Ma J."/>
        </authorList>
    </citation>
    <scope>NUCLEOTIDE SEQUENCE [LARGE SCALE GENOMIC DNA]</scope>
    <source>
        <strain evidence="3 4">JCM 4524</strain>
    </source>
</reference>
<accession>A0ABN3QKV2</accession>
<feature type="region of interest" description="Disordered" evidence="1">
    <location>
        <begin position="105"/>
        <end position="135"/>
    </location>
</feature>
<dbReference type="Proteomes" id="UP001500151">
    <property type="component" value="Unassembled WGS sequence"/>
</dbReference>
<dbReference type="RefSeq" id="WP_344389017.1">
    <property type="nucleotide sequence ID" value="NZ_BAAASJ010000021.1"/>
</dbReference>
<evidence type="ECO:0000313" key="3">
    <source>
        <dbReference type="EMBL" id="GAA2629144.1"/>
    </source>
</evidence>
<protein>
    <recommendedName>
        <fullName evidence="2">SnoaL-like domain-containing protein</fullName>
    </recommendedName>
</protein>
<dbReference type="Gene3D" id="3.10.450.50">
    <property type="match status" value="1"/>
</dbReference>
<dbReference type="Pfam" id="PF13577">
    <property type="entry name" value="SnoaL_4"/>
    <property type="match status" value="1"/>
</dbReference>
<evidence type="ECO:0000313" key="4">
    <source>
        <dbReference type="Proteomes" id="UP001500151"/>
    </source>
</evidence>
<name>A0ABN3QKV2_9ACTN</name>
<dbReference type="SUPFAM" id="SSF54427">
    <property type="entry name" value="NTF2-like"/>
    <property type="match status" value="1"/>
</dbReference>
<comment type="caution">
    <text evidence="3">The sequence shown here is derived from an EMBL/GenBank/DDBJ whole genome shotgun (WGS) entry which is preliminary data.</text>
</comment>
<dbReference type="InterPro" id="IPR032710">
    <property type="entry name" value="NTF2-like_dom_sf"/>
</dbReference>
<proteinExistence type="predicted"/>
<sequence length="295" mass="32326">MLEDVRASISDWTVAEITDAGTRVGYVGVAVADDNGTLAGRIGDLRVDALHAGRPHEQAARDWAEGWCAERGAHRLDIRLNARSRRLGADVHRVGRGSKIHFITERTGLPRPPSPGSTVKPRSPSGQATESVKQRDVMDDRIDLAELLSRYADIADMKEFTHLPSRICTDPLTVDFEAVTGMPAVTASLRDCVELLRTTLAPFAATHHAITGHVVTIDGDSATIHAHVRAEHWLPVELVGDGPDRWLVVGFYDTEAVRTPKGWRISRFKLTVTHQENPQLASLAQAAEQARRPQA</sequence>
<dbReference type="EMBL" id="BAAASJ010000021">
    <property type="protein sequence ID" value="GAA2629144.1"/>
    <property type="molecule type" value="Genomic_DNA"/>
</dbReference>